<organism evidence="1 2">
    <name type="scientific">Opisthorchis viverrini</name>
    <name type="common">Southeast Asian liver fluke</name>
    <dbReference type="NCBI Taxonomy" id="6198"/>
    <lineage>
        <taxon>Eukaryota</taxon>
        <taxon>Metazoa</taxon>
        <taxon>Spiralia</taxon>
        <taxon>Lophotrochozoa</taxon>
        <taxon>Platyhelminthes</taxon>
        <taxon>Trematoda</taxon>
        <taxon>Digenea</taxon>
        <taxon>Opisthorchiida</taxon>
        <taxon>Opisthorchiata</taxon>
        <taxon>Opisthorchiidae</taxon>
        <taxon>Opisthorchis</taxon>
    </lineage>
</organism>
<keyword evidence="2" id="KW-1185">Reference proteome</keyword>
<sequence>LLRAIESLTADALPACKLKYLYEGSVYAVSNLAFHNATLVTTRINGRNESFYEQIRKAVEAYSDARQNIQFHYPVIVR</sequence>
<gene>
    <name evidence="1" type="ORF">X801_06828</name>
</gene>
<evidence type="ECO:0000313" key="2">
    <source>
        <dbReference type="Proteomes" id="UP000243686"/>
    </source>
</evidence>
<dbReference type="Proteomes" id="UP000243686">
    <property type="component" value="Unassembled WGS sequence"/>
</dbReference>
<name>A0A1S8WSE7_OPIVI</name>
<protein>
    <submittedName>
        <fullName evidence="1">Uncharacterized protein</fullName>
    </submittedName>
</protein>
<dbReference type="EMBL" id="KV895510">
    <property type="protein sequence ID" value="OON17335.1"/>
    <property type="molecule type" value="Genomic_DNA"/>
</dbReference>
<accession>A0A1S8WSE7</accession>
<feature type="non-terminal residue" evidence="1">
    <location>
        <position position="1"/>
    </location>
</feature>
<feature type="non-terminal residue" evidence="1">
    <location>
        <position position="78"/>
    </location>
</feature>
<evidence type="ECO:0000313" key="1">
    <source>
        <dbReference type="EMBL" id="OON17335.1"/>
    </source>
</evidence>
<proteinExistence type="predicted"/>
<reference evidence="1 2" key="1">
    <citation type="submission" date="2015-03" db="EMBL/GenBank/DDBJ databases">
        <title>Draft genome of the nematode, Opisthorchis viverrini.</title>
        <authorList>
            <person name="Mitreva M."/>
        </authorList>
    </citation>
    <scope>NUCLEOTIDE SEQUENCE [LARGE SCALE GENOMIC DNA]</scope>
    <source>
        <strain evidence="1">Khon Kaen</strain>
    </source>
</reference>
<dbReference type="AlphaFoldDB" id="A0A1S8WSE7"/>